<dbReference type="KEGG" id="lbc:LACBIDRAFT_330805"/>
<feature type="domain" description="F-box" evidence="1">
    <location>
        <begin position="151"/>
        <end position="196"/>
    </location>
</feature>
<evidence type="ECO:0000259" key="1">
    <source>
        <dbReference type="PROSITE" id="PS50181"/>
    </source>
</evidence>
<reference evidence="2 3" key="1">
    <citation type="journal article" date="2008" name="Nature">
        <title>The genome of Laccaria bicolor provides insights into mycorrhizal symbiosis.</title>
        <authorList>
            <person name="Martin F."/>
            <person name="Aerts A."/>
            <person name="Ahren D."/>
            <person name="Brun A."/>
            <person name="Danchin E.G.J."/>
            <person name="Duchaussoy F."/>
            <person name="Gibon J."/>
            <person name="Kohler A."/>
            <person name="Lindquist E."/>
            <person name="Pereda V."/>
            <person name="Salamov A."/>
            <person name="Shapiro H.J."/>
            <person name="Wuyts J."/>
            <person name="Blaudez D."/>
            <person name="Buee M."/>
            <person name="Brokstein P."/>
            <person name="Canbaeck B."/>
            <person name="Cohen D."/>
            <person name="Courty P.E."/>
            <person name="Coutinho P.M."/>
            <person name="Delaruelle C."/>
            <person name="Detter J.C."/>
            <person name="Deveau A."/>
            <person name="DiFazio S."/>
            <person name="Duplessis S."/>
            <person name="Fraissinet-Tachet L."/>
            <person name="Lucic E."/>
            <person name="Frey-Klett P."/>
            <person name="Fourrey C."/>
            <person name="Feussner I."/>
            <person name="Gay G."/>
            <person name="Grimwood J."/>
            <person name="Hoegger P.J."/>
            <person name="Jain P."/>
            <person name="Kilaru S."/>
            <person name="Labbe J."/>
            <person name="Lin Y.C."/>
            <person name="Legue V."/>
            <person name="Le Tacon F."/>
            <person name="Marmeisse R."/>
            <person name="Melayah D."/>
            <person name="Montanini B."/>
            <person name="Muratet M."/>
            <person name="Nehls U."/>
            <person name="Niculita-Hirzel H."/>
            <person name="Oudot-Le Secq M.P."/>
            <person name="Peter M."/>
            <person name="Quesneville H."/>
            <person name="Rajashekar B."/>
            <person name="Reich M."/>
            <person name="Rouhier N."/>
            <person name="Schmutz J."/>
            <person name="Yin T."/>
            <person name="Chalot M."/>
            <person name="Henrissat B."/>
            <person name="Kuees U."/>
            <person name="Lucas S."/>
            <person name="Van de Peer Y."/>
            <person name="Podila G.K."/>
            <person name="Polle A."/>
            <person name="Pukkila P.J."/>
            <person name="Richardson P.M."/>
            <person name="Rouze P."/>
            <person name="Sanders I.R."/>
            <person name="Stajich J.E."/>
            <person name="Tunlid A."/>
            <person name="Tuskan G."/>
            <person name="Grigoriev I.V."/>
        </authorList>
    </citation>
    <scope>NUCLEOTIDE SEQUENCE [LARGE SCALE GENOMIC DNA]</scope>
    <source>
        <strain evidence="3">S238N-H82 / ATCC MYA-4686</strain>
    </source>
</reference>
<evidence type="ECO:0000313" key="2">
    <source>
        <dbReference type="EMBL" id="EDR04192.1"/>
    </source>
</evidence>
<name>B0DMI7_LACBS</name>
<dbReference type="AlphaFoldDB" id="B0DMI7"/>
<organism evidence="3">
    <name type="scientific">Laccaria bicolor (strain S238N-H82 / ATCC MYA-4686)</name>
    <name type="common">Bicoloured deceiver</name>
    <name type="synonym">Laccaria laccata var. bicolor</name>
    <dbReference type="NCBI Taxonomy" id="486041"/>
    <lineage>
        <taxon>Eukaryota</taxon>
        <taxon>Fungi</taxon>
        <taxon>Dikarya</taxon>
        <taxon>Basidiomycota</taxon>
        <taxon>Agaricomycotina</taxon>
        <taxon>Agaricomycetes</taxon>
        <taxon>Agaricomycetidae</taxon>
        <taxon>Agaricales</taxon>
        <taxon>Agaricineae</taxon>
        <taxon>Hydnangiaceae</taxon>
        <taxon>Laccaria</taxon>
    </lineage>
</organism>
<proteinExistence type="predicted"/>
<gene>
    <name evidence="2" type="ORF">LACBIDRAFT_330805</name>
</gene>
<dbReference type="HOGENOM" id="CLU_424558_0_0_1"/>
<dbReference type="InParanoid" id="B0DMI7"/>
<dbReference type="RefSeq" id="XP_001885083.1">
    <property type="nucleotide sequence ID" value="XM_001885048.1"/>
</dbReference>
<dbReference type="GeneID" id="6080813"/>
<protein>
    <submittedName>
        <fullName evidence="2">Predicted protein</fullName>
    </submittedName>
</protein>
<accession>B0DMI7</accession>
<keyword evidence="3" id="KW-1185">Reference proteome</keyword>
<dbReference type="EMBL" id="DS547119">
    <property type="protein sequence ID" value="EDR04192.1"/>
    <property type="molecule type" value="Genomic_DNA"/>
</dbReference>
<dbReference type="SUPFAM" id="SSF81383">
    <property type="entry name" value="F-box domain"/>
    <property type="match status" value="1"/>
</dbReference>
<dbReference type="Pfam" id="PF00646">
    <property type="entry name" value="F-box"/>
    <property type="match status" value="1"/>
</dbReference>
<dbReference type="InterPro" id="IPR001810">
    <property type="entry name" value="F-box_dom"/>
</dbReference>
<dbReference type="Proteomes" id="UP000001194">
    <property type="component" value="Unassembled WGS sequence"/>
</dbReference>
<dbReference type="CDD" id="cd09917">
    <property type="entry name" value="F-box_SF"/>
    <property type="match status" value="1"/>
</dbReference>
<dbReference type="InterPro" id="IPR036047">
    <property type="entry name" value="F-box-like_dom_sf"/>
</dbReference>
<evidence type="ECO:0000313" key="3">
    <source>
        <dbReference type="Proteomes" id="UP000001194"/>
    </source>
</evidence>
<dbReference type="PROSITE" id="PS50181">
    <property type="entry name" value="FBOX"/>
    <property type="match status" value="1"/>
</dbReference>
<dbReference type="OrthoDB" id="3093370at2759"/>
<sequence>MQRQNAVVNWDQTKITDQTIPQLGPLGLSFLNLPGLDCREFTQLESGGRNNILRRTLDVVIPKKHSKAISVSVEVSHLFDQVKHNKSQDDSRFVVSITSPCIANKTEEGKGLIRNSDAHRLIKVQTCGSGSTCLSSKQLPPSLLSMPPSDVARLPDLPDELLAEIVNQLDDESLIQLSMTCRKFHFLALPVVFTRAKLVSTECLYLRQSPAHLLRALRIALFVDHATSFIIGLNHDRDRLLPEVQSFKRLVSLMPSTLMFTFFMPLTFAFNKDGVFDRWTRELPIVKNISGRLRNLPKSAKRTILSTIPQNSTGQGSSPHSSVLQRFHALSPMLLQPEFLDWTTSTLQTNSQTLLEVSFETDHISASTQVLARHPSIVGLDLYVLVPRNNHRPRPGNLLPALETLISPPELIVWLLDCKYPCKQLKSLNIESDIHHGLAADYDIFDEVLVLLPHCTPSLTTLNLSFWGPRPIQWLDKLTSRGHDGSPSGPLAALKGITTLKLELCRSWEKEVVDVIPHFVVQFPGLQHVIYPEPPSNLAIEPAKRKFLKEIALMCPGMKTVSIGYSFKIHMTDINYIASSTTPAWFTNKPPDNIIVMARWMSLRAVLGLLNVVRCILRHRHSSQRQYLFFLQSSTSVRGWELCDI</sequence>